<dbReference type="PATRIC" id="fig|632772.20.peg.3454"/>
<gene>
    <name evidence="2" type="ordered locus">ROP_32930</name>
</gene>
<accession>C1B787</accession>
<dbReference type="Proteomes" id="UP000002212">
    <property type="component" value="Chromosome"/>
</dbReference>
<dbReference type="CDD" id="cd01097">
    <property type="entry name" value="Tetrahydromethanopterin_reductase"/>
    <property type="match status" value="1"/>
</dbReference>
<dbReference type="Pfam" id="PF00296">
    <property type="entry name" value="Bac_luciferase"/>
    <property type="match status" value="1"/>
</dbReference>
<protein>
    <recommendedName>
        <fullName evidence="1">Luciferase-like domain-containing protein</fullName>
    </recommendedName>
</protein>
<evidence type="ECO:0000313" key="2">
    <source>
        <dbReference type="EMBL" id="BAH51540.1"/>
    </source>
</evidence>
<dbReference type="InterPro" id="IPR050564">
    <property type="entry name" value="F420-G6PD/mer"/>
</dbReference>
<dbReference type="HOGENOM" id="CLU_027853_5_1_11"/>
<sequence>MKVVLPLSSPTGALADVADMARGAEASGFDGVSFSEVTSDPILHLTIAAGVTTRVDLLTNIVVAFARTPMTLAVQGRALQDYSGGRLSLGLGSQIKPHIEKRFSMPWSTPAPRMAEFVCAMRAIWESWATGEKLDFRGDFYTHTLMTPMFTPPTEQLAPEVLLAAVGEKMTETAGRVADGILLHPFTTDRYVREVTLPALARGRRAPGAPTGDPEIIASGFLVTGHTEEEMAASKTAVRRQIAFYGSTPAYRPVLDLHGLGDLGDELNRLSKTADDNRWATMGTLIDDEMLGLFAVEGAPAEAAKALYDRSGDVATRYTINNVGVRSPELQREVATFLQAHRPHIEGVSS</sequence>
<dbReference type="KEGG" id="rop:ROP_32930"/>
<dbReference type="SUPFAM" id="SSF51679">
    <property type="entry name" value="Bacterial luciferase-like"/>
    <property type="match status" value="1"/>
</dbReference>
<evidence type="ECO:0000259" key="1">
    <source>
        <dbReference type="Pfam" id="PF00296"/>
    </source>
</evidence>
<dbReference type="PANTHER" id="PTHR43244:SF2">
    <property type="entry name" value="CONSERVED HYPOTHETICAL ALANINE AND PROLINE-RICH PROTEIN"/>
    <property type="match status" value="1"/>
</dbReference>
<dbReference type="NCBIfam" id="TIGR03617">
    <property type="entry name" value="F420_MSMEG_2256"/>
    <property type="match status" value="1"/>
</dbReference>
<proteinExistence type="predicted"/>
<dbReference type="OrthoDB" id="3284378at2"/>
<dbReference type="InterPro" id="IPR019919">
    <property type="entry name" value="Lucif-like_OxRdtase_MSMEG_2256"/>
</dbReference>
<dbReference type="EMBL" id="AP011115">
    <property type="protein sequence ID" value="BAH51540.1"/>
    <property type="molecule type" value="Genomic_DNA"/>
</dbReference>
<evidence type="ECO:0000313" key="3">
    <source>
        <dbReference type="Proteomes" id="UP000002212"/>
    </source>
</evidence>
<reference evidence="2 3" key="1">
    <citation type="submission" date="2009-03" db="EMBL/GenBank/DDBJ databases">
        <title>Comparison of the complete genome sequences of Rhodococcus erythropolis PR4 and Rhodococcus opacus B4.</title>
        <authorList>
            <person name="Takarada H."/>
            <person name="Sekine M."/>
            <person name="Hosoyama A."/>
            <person name="Yamada R."/>
            <person name="Fujisawa T."/>
            <person name="Omata S."/>
            <person name="Shimizu A."/>
            <person name="Tsukatani N."/>
            <person name="Tanikawa S."/>
            <person name="Fujita N."/>
            <person name="Harayama S."/>
        </authorList>
    </citation>
    <scope>NUCLEOTIDE SEQUENCE [LARGE SCALE GENOMIC DNA]</scope>
    <source>
        <strain evidence="2 3">B4</strain>
    </source>
</reference>
<dbReference type="STRING" id="632772.ROP_32930"/>
<dbReference type="InterPro" id="IPR011251">
    <property type="entry name" value="Luciferase-like_dom"/>
</dbReference>
<name>C1B787_RHOOB</name>
<dbReference type="PANTHER" id="PTHR43244">
    <property type="match status" value="1"/>
</dbReference>
<feature type="domain" description="Luciferase-like" evidence="1">
    <location>
        <begin position="11"/>
        <end position="310"/>
    </location>
</feature>
<dbReference type="RefSeq" id="WP_012690491.1">
    <property type="nucleotide sequence ID" value="NC_012522.1"/>
</dbReference>
<dbReference type="Gene3D" id="3.20.20.30">
    <property type="entry name" value="Luciferase-like domain"/>
    <property type="match status" value="1"/>
</dbReference>
<organism evidence="2 3">
    <name type="scientific">Rhodococcus opacus (strain B4)</name>
    <dbReference type="NCBI Taxonomy" id="632772"/>
    <lineage>
        <taxon>Bacteria</taxon>
        <taxon>Bacillati</taxon>
        <taxon>Actinomycetota</taxon>
        <taxon>Actinomycetes</taxon>
        <taxon>Mycobacteriales</taxon>
        <taxon>Nocardiaceae</taxon>
        <taxon>Rhodococcus</taxon>
    </lineage>
</organism>
<dbReference type="GO" id="GO:0016705">
    <property type="term" value="F:oxidoreductase activity, acting on paired donors, with incorporation or reduction of molecular oxygen"/>
    <property type="evidence" value="ECO:0007669"/>
    <property type="project" value="InterPro"/>
</dbReference>
<dbReference type="InterPro" id="IPR036661">
    <property type="entry name" value="Luciferase-like_sf"/>
</dbReference>
<dbReference type="AlphaFoldDB" id="C1B787"/>